<dbReference type="InterPro" id="IPR042176">
    <property type="entry name" value="Pantoate_ligase_C"/>
</dbReference>
<comment type="subunit">
    <text evidence="13">Homodimer.</text>
</comment>
<evidence type="ECO:0000313" key="14">
    <source>
        <dbReference type="EMBL" id="KRG59724.1"/>
    </source>
</evidence>
<dbReference type="InterPro" id="IPR014729">
    <property type="entry name" value="Rossmann-like_a/b/a_fold"/>
</dbReference>
<feature type="binding site" evidence="13">
    <location>
        <begin position="151"/>
        <end position="154"/>
    </location>
    <ligand>
        <name>ATP</name>
        <dbReference type="ChEBI" id="CHEBI:30616"/>
    </ligand>
</feature>
<comment type="function">
    <text evidence="12 13">Catalyzes the condensation of pantoate with beta-alanine in an ATP-dependent reaction via a pantoyl-adenylate intermediate.</text>
</comment>
<dbReference type="GO" id="GO:0005829">
    <property type="term" value="C:cytosol"/>
    <property type="evidence" value="ECO:0007669"/>
    <property type="project" value="TreeGrafter"/>
</dbReference>
<evidence type="ECO:0000256" key="13">
    <source>
        <dbReference type="HAMAP-Rule" id="MF_00158"/>
    </source>
</evidence>
<dbReference type="Gene3D" id="3.30.1300.10">
    <property type="entry name" value="Pantoate-beta-alanine ligase, C-terminal domain"/>
    <property type="match status" value="1"/>
</dbReference>
<dbReference type="NCBIfam" id="TIGR00018">
    <property type="entry name" value="panC"/>
    <property type="match status" value="1"/>
</dbReference>
<protein>
    <recommendedName>
        <fullName evidence="5 13">Pantothenate synthetase</fullName>
        <shortName evidence="13">PS</shortName>
        <ecNumber evidence="4 13">6.3.2.1</ecNumber>
    </recommendedName>
    <alternativeName>
        <fullName evidence="13">Pantoate--beta-alanine ligase</fullName>
    </alternativeName>
    <alternativeName>
        <fullName evidence="13">Pantoate-activating enzyme</fullName>
    </alternativeName>
</protein>
<dbReference type="Pfam" id="PF02569">
    <property type="entry name" value="Pantoate_ligase"/>
    <property type="match status" value="1"/>
</dbReference>
<keyword evidence="6 13" id="KW-0963">Cytoplasm</keyword>
<dbReference type="PANTHER" id="PTHR21299:SF1">
    <property type="entry name" value="PANTOATE--BETA-ALANINE LIGASE"/>
    <property type="match status" value="1"/>
</dbReference>
<dbReference type="OrthoDB" id="9773087at2"/>
<evidence type="ECO:0000256" key="9">
    <source>
        <dbReference type="ARBA" id="ARBA00022741"/>
    </source>
</evidence>
<comment type="pathway">
    <text evidence="2 13">Cofactor biosynthesis; (R)-pantothenate biosynthesis; (R)-pantothenate from (R)-pantoate and beta-alanine: step 1/1.</text>
</comment>
<proteinExistence type="inferred from homology"/>
<dbReference type="HAMAP" id="MF_00158">
    <property type="entry name" value="PanC"/>
    <property type="match status" value="1"/>
</dbReference>
<comment type="catalytic activity">
    <reaction evidence="11 13">
        <text>(R)-pantoate + beta-alanine + ATP = (R)-pantothenate + AMP + diphosphate + H(+)</text>
        <dbReference type="Rhea" id="RHEA:10912"/>
        <dbReference type="ChEBI" id="CHEBI:15378"/>
        <dbReference type="ChEBI" id="CHEBI:15980"/>
        <dbReference type="ChEBI" id="CHEBI:29032"/>
        <dbReference type="ChEBI" id="CHEBI:30616"/>
        <dbReference type="ChEBI" id="CHEBI:33019"/>
        <dbReference type="ChEBI" id="CHEBI:57966"/>
        <dbReference type="ChEBI" id="CHEBI:456215"/>
        <dbReference type="EC" id="6.3.2.1"/>
    </reaction>
</comment>
<comment type="miscellaneous">
    <text evidence="13">The reaction proceeds by a bi uni uni bi ping pong mechanism.</text>
</comment>
<feature type="binding site" evidence="13">
    <location>
        <position position="180"/>
    </location>
    <ligand>
        <name>ATP</name>
        <dbReference type="ChEBI" id="CHEBI:30616"/>
    </ligand>
</feature>
<dbReference type="PANTHER" id="PTHR21299">
    <property type="entry name" value="CYTIDYLATE KINASE/PANTOATE-BETA-ALANINE LIGASE"/>
    <property type="match status" value="1"/>
</dbReference>
<dbReference type="SUPFAM" id="SSF52374">
    <property type="entry name" value="Nucleotidylyl transferase"/>
    <property type="match status" value="1"/>
</dbReference>
<feature type="binding site" evidence="13">
    <location>
        <begin position="31"/>
        <end position="38"/>
    </location>
    <ligand>
        <name>ATP</name>
        <dbReference type="ChEBI" id="CHEBI:30616"/>
    </ligand>
</feature>
<evidence type="ECO:0000256" key="1">
    <source>
        <dbReference type="ARBA" id="ARBA00004496"/>
    </source>
</evidence>
<dbReference type="GO" id="GO:0005524">
    <property type="term" value="F:ATP binding"/>
    <property type="evidence" value="ECO:0007669"/>
    <property type="project" value="UniProtKB-KW"/>
</dbReference>
<feature type="binding site" evidence="13">
    <location>
        <begin position="188"/>
        <end position="191"/>
    </location>
    <ligand>
        <name>ATP</name>
        <dbReference type="ChEBI" id="CHEBI:30616"/>
    </ligand>
</feature>
<keyword evidence="8 13" id="KW-0566">Pantothenate biosynthesis</keyword>
<evidence type="ECO:0000256" key="7">
    <source>
        <dbReference type="ARBA" id="ARBA00022598"/>
    </source>
</evidence>
<feature type="binding site" evidence="13">
    <location>
        <position position="62"/>
    </location>
    <ligand>
        <name>beta-alanine</name>
        <dbReference type="ChEBI" id="CHEBI:57966"/>
    </ligand>
</feature>
<feature type="active site" description="Proton donor" evidence="13">
    <location>
        <position position="38"/>
    </location>
</feature>
<dbReference type="PATRIC" id="fig|266128.3.peg.2488"/>
<dbReference type="InterPro" id="IPR004821">
    <property type="entry name" value="Cyt_trans-like"/>
</dbReference>
<evidence type="ECO:0000256" key="3">
    <source>
        <dbReference type="ARBA" id="ARBA00009256"/>
    </source>
</evidence>
<evidence type="ECO:0000313" key="17">
    <source>
        <dbReference type="Proteomes" id="UP000550609"/>
    </source>
</evidence>
<dbReference type="EMBL" id="LDJH01000006">
    <property type="protein sequence ID" value="KRG59724.1"/>
    <property type="molecule type" value="Genomic_DNA"/>
</dbReference>
<evidence type="ECO:0000313" key="15">
    <source>
        <dbReference type="EMBL" id="MBB1116754.1"/>
    </source>
</evidence>
<keyword evidence="9 13" id="KW-0547">Nucleotide-binding</keyword>
<comment type="similarity">
    <text evidence="3 13">Belongs to the pantothenate synthetase family.</text>
</comment>
<evidence type="ECO:0000256" key="12">
    <source>
        <dbReference type="ARBA" id="ARBA00055042"/>
    </source>
</evidence>
<dbReference type="GO" id="GO:0015940">
    <property type="term" value="P:pantothenate biosynthetic process"/>
    <property type="evidence" value="ECO:0007669"/>
    <property type="project" value="UniProtKB-UniRule"/>
</dbReference>
<keyword evidence="10 13" id="KW-0067">ATP-binding</keyword>
<gene>
    <name evidence="13" type="primary">panC</name>
    <name evidence="14" type="ORF">ABB25_04190</name>
    <name evidence="15" type="ORF">H4O09_06735</name>
</gene>
<dbReference type="EC" id="6.3.2.1" evidence="4 13"/>
<dbReference type="CDD" id="cd00560">
    <property type="entry name" value="PanC"/>
    <property type="match status" value="1"/>
</dbReference>
<evidence type="ECO:0000256" key="4">
    <source>
        <dbReference type="ARBA" id="ARBA00012219"/>
    </source>
</evidence>
<evidence type="ECO:0000313" key="16">
    <source>
        <dbReference type="Proteomes" id="UP000051254"/>
    </source>
</evidence>
<reference evidence="14 16" key="1">
    <citation type="submission" date="2015-05" db="EMBL/GenBank/DDBJ databases">
        <title>Genome sequencing and analysis of members of genus Stenotrophomonas.</title>
        <authorList>
            <person name="Patil P.P."/>
            <person name="Midha S."/>
            <person name="Patil P.B."/>
        </authorList>
    </citation>
    <scope>NUCLEOTIDE SEQUENCE [LARGE SCALE GENOMIC DNA]</scope>
    <source>
        <strain evidence="14 16">DSM 17805</strain>
    </source>
</reference>
<evidence type="ECO:0000256" key="10">
    <source>
        <dbReference type="ARBA" id="ARBA00022840"/>
    </source>
</evidence>
<dbReference type="Proteomes" id="UP000550609">
    <property type="component" value="Unassembled WGS sequence"/>
</dbReference>
<evidence type="ECO:0000256" key="2">
    <source>
        <dbReference type="ARBA" id="ARBA00004990"/>
    </source>
</evidence>
<feature type="binding site" evidence="13">
    <location>
        <position position="62"/>
    </location>
    <ligand>
        <name>(R)-pantoate</name>
        <dbReference type="ChEBI" id="CHEBI:15980"/>
    </ligand>
</feature>
<dbReference type="AlphaFoldDB" id="A0A0R0BQW7"/>
<dbReference type="RefSeq" id="WP_057664094.1">
    <property type="nucleotide sequence ID" value="NZ_JACIUV010000003.1"/>
</dbReference>
<keyword evidence="16" id="KW-1185">Reference proteome</keyword>
<accession>A0A7W3UZH7</accession>
<dbReference type="Proteomes" id="UP000051254">
    <property type="component" value="Unassembled WGS sequence"/>
</dbReference>
<dbReference type="EMBL" id="JACIUV010000003">
    <property type="protein sequence ID" value="MBB1116754.1"/>
    <property type="molecule type" value="Genomic_DNA"/>
</dbReference>
<evidence type="ECO:0000256" key="11">
    <source>
        <dbReference type="ARBA" id="ARBA00048258"/>
    </source>
</evidence>
<comment type="caution">
    <text evidence="14">The sequence shown here is derived from an EMBL/GenBank/DDBJ whole genome shotgun (WGS) entry which is preliminary data.</text>
</comment>
<evidence type="ECO:0000256" key="5">
    <source>
        <dbReference type="ARBA" id="ARBA00014155"/>
    </source>
</evidence>
<dbReference type="InterPro" id="IPR003721">
    <property type="entry name" value="Pantoate_ligase"/>
</dbReference>
<dbReference type="NCBIfam" id="TIGR00125">
    <property type="entry name" value="cyt_tran_rel"/>
    <property type="match status" value="1"/>
</dbReference>
<feature type="binding site" evidence="13">
    <location>
        <position position="157"/>
    </location>
    <ligand>
        <name>(R)-pantoate</name>
        <dbReference type="ChEBI" id="CHEBI:15980"/>
    </ligand>
</feature>
<dbReference type="STRING" id="266128.ABB25_04190"/>
<organism evidence="14 16">
    <name type="scientific">Stenotrophomonas koreensis</name>
    <dbReference type="NCBI Taxonomy" id="266128"/>
    <lineage>
        <taxon>Bacteria</taxon>
        <taxon>Pseudomonadati</taxon>
        <taxon>Pseudomonadota</taxon>
        <taxon>Gammaproteobacteria</taxon>
        <taxon>Lysobacterales</taxon>
        <taxon>Lysobacteraceae</taxon>
        <taxon>Stenotrophomonas</taxon>
    </lineage>
</organism>
<dbReference type="UniPathway" id="UPA00028">
    <property type="reaction ID" value="UER00005"/>
</dbReference>
<evidence type="ECO:0000256" key="6">
    <source>
        <dbReference type="ARBA" id="ARBA00022490"/>
    </source>
</evidence>
<reference evidence="15 17" key="2">
    <citation type="submission" date="2020-08" db="EMBL/GenBank/DDBJ databases">
        <title>Stenotrophomonas sp. W1S232.</title>
        <authorList>
            <person name="Deng Y."/>
        </authorList>
    </citation>
    <scope>NUCLEOTIDE SEQUENCE [LARGE SCALE GENOMIC DNA]</scope>
    <source>
        <strain evidence="15 17">W1S232</strain>
    </source>
</reference>
<dbReference type="FunFam" id="3.40.50.620:FF:000114">
    <property type="entry name" value="Pantothenate synthetase"/>
    <property type="match status" value="1"/>
</dbReference>
<dbReference type="GO" id="GO:0004592">
    <property type="term" value="F:pantoate-beta-alanine ligase activity"/>
    <property type="evidence" value="ECO:0007669"/>
    <property type="project" value="UniProtKB-UniRule"/>
</dbReference>
<name>A0A0R0BQW7_9GAMM</name>
<accession>A0A0R0BQW7</accession>
<keyword evidence="7 13" id="KW-0436">Ligase</keyword>
<evidence type="ECO:0000256" key="8">
    <source>
        <dbReference type="ARBA" id="ARBA00022655"/>
    </source>
</evidence>
<comment type="subcellular location">
    <subcellularLocation>
        <location evidence="1 13">Cytoplasm</location>
    </subcellularLocation>
</comment>
<sequence length="281" mass="30883">MIETVTQLKRLRALVRSWKKAGLKVALVPTMGNLHEGHFSLVRQARRHADKVVASVFVNPTQFGPNEDFDRYPRTPEADAAGLEAAGCDLAWMPGVDEMYPLGLAHTTTVSVNGNVAAVLEGERRPGHFDGVCTVVSRLFNQVTPDVALFGKKDYQQLAVIRQLVDELQFPVDIIGAEIVREPDGLARSSRNQYLNETERAVAPQLHRVLREMRAACAAGLPRQLVEQSATQALAQAGFVVDYAVVRQRDLAEPVDGQPGERVALLAARIGTTRLIDNIEF</sequence>
<dbReference type="Gene3D" id="3.40.50.620">
    <property type="entry name" value="HUPs"/>
    <property type="match status" value="1"/>
</dbReference>